<feature type="transmembrane region" description="Helical" evidence="2">
    <location>
        <begin position="356"/>
        <end position="379"/>
    </location>
</feature>
<feature type="transmembrane region" description="Helical" evidence="2">
    <location>
        <begin position="291"/>
        <end position="310"/>
    </location>
</feature>
<feature type="transmembrane region" description="Helical" evidence="2">
    <location>
        <begin position="189"/>
        <end position="211"/>
    </location>
</feature>
<dbReference type="PANTHER" id="PTHR38434:SF1">
    <property type="entry name" value="BLL2549 PROTEIN"/>
    <property type="match status" value="1"/>
</dbReference>
<dbReference type="GeneID" id="68870948"/>
<organism evidence="3 4">
    <name type="scientific">Pseudosulfitobacter pseudonitzschiae</name>
    <dbReference type="NCBI Taxonomy" id="1402135"/>
    <lineage>
        <taxon>Bacteria</taxon>
        <taxon>Pseudomonadati</taxon>
        <taxon>Pseudomonadota</taxon>
        <taxon>Alphaproteobacteria</taxon>
        <taxon>Rhodobacterales</taxon>
        <taxon>Roseobacteraceae</taxon>
        <taxon>Pseudosulfitobacter</taxon>
    </lineage>
</organism>
<keyword evidence="4" id="KW-1185">Reference proteome</keyword>
<dbReference type="Pfam" id="PF10101">
    <property type="entry name" value="DUF2339"/>
    <property type="match status" value="1"/>
</dbReference>
<dbReference type="PIRSF" id="PIRSF035905">
    <property type="entry name" value="UCP035905_mp"/>
    <property type="match status" value="1"/>
</dbReference>
<feature type="transmembrane region" description="Helical" evidence="2">
    <location>
        <begin position="756"/>
        <end position="776"/>
    </location>
</feature>
<gene>
    <name evidence="3" type="ORF">SUH3_18395</name>
</gene>
<feature type="transmembrane region" description="Helical" evidence="2">
    <location>
        <begin position="385"/>
        <end position="402"/>
    </location>
</feature>
<feature type="transmembrane region" description="Helical" evidence="2">
    <location>
        <begin position="268"/>
        <end position="284"/>
    </location>
</feature>
<feature type="compositionally biased region" description="Low complexity" evidence="1">
    <location>
        <begin position="48"/>
        <end position="65"/>
    </location>
</feature>
<accession>A0A073JES9</accession>
<feature type="transmembrane region" description="Helical" evidence="2">
    <location>
        <begin position="6"/>
        <end position="24"/>
    </location>
</feature>
<dbReference type="InterPro" id="IPR014600">
    <property type="entry name" value="UCP035905_mem"/>
</dbReference>
<feature type="transmembrane region" description="Helical" evidence="2">
    <location>
        <begin position="651"/>
        <end position="675"/>
    </location>
</feature>
<keyword evidence="2" id="KW-1133">Transmembrane helix</keyword>
<dbReference type="Proteomes" id="UP000027746">
    <property type="component" value="Unassembled WGS sequence"/>
</dbReference>
<feature type="transmembrane region" description="Helical" evidence="2">
    <location>
        <begin position="878"/>
        <end position="897"/>
    </location>
</feature>
<protein>
    <submittedName>
        <fullName evidence="3">Membrane protein</fullName>
    </submittedName>
</protein>
<feature type="transmembrane region" description="Helical" evidence="2">
    <location>
        <begin position="618"/>
        <end position="639"/>
    </location>
</feature>
<feature type="region of interest" description="Disordered" evidence="1">
    <location>
        <begin position="95"/>
        <end position="115"/>
    </location>
</feature>
<dbReference type="InterPro" id="IPR019286">
    <property type="entry name" value="DUF2339_TM"/>
</dbReference>
<dbReference type="PANTHER" id="PTHR38434">
    <property type="entry name" value="BLL2549 PROTEIN"/>
    <property type="match status" value="1"/>
</dbReference>
<feature type="transmembrane region" description="Helical" evidence="2">
    <location>
        <begin position="717"/>
        <end position="744"/>
    </location>
</feature>
<keyword evidence="2" id="KW-0472">Membrane</keyword>
<keyword evidence="2" id="KW-0812">Transmembrane</keyword>
<feature type="transmembrane region" description="Helical" evidence="2">
    <location>
        <begin position="563"/>
        <end position="580"/>
    </location>
</feature>
<evidence type="ECO:0000256" key="2">
    <source>
        <dbReference type="SAM" id="Phobius"/>
    </source>
</evidence>
<feature type="transmembrane region" description="Helical" evidence="2">
    <location>
        <begin position="414"/>
        <end position="432"/>
    </location>
</feature>
<proteinExistence type="predicted"/>
<feature type="transmembrane region" description="Helical" evidence="2">
    <location>
        <begin position="788"/>
        <end position="809"/>
    </location>
</feature>
<feature type="transmembrane region" description="Helical" evidence="2">
    <location>
        <begin position="316"/>
        <end position="335"/>
    </location>
</feature>
<evidence type="ECO:0000313" key="3">
    <source>
        <dbReference type="EMBL" id="KEJ96232.1"/>
    </source>
</evidence>
<dbReference type="EMBL" id="JAMD01000004">
    <property type="protein sequence ID" value="KEJ96232.1"/>
    <property type="molecule type" value="Genomic_DNA"/>
</dbReference>
<feature type="transmembrane region" description="Helical" evidence="2">
    <location>
        <begin position="477"/>
        <end position="497"/>
    </location>
</feature>
<feature type="transmembrane region" description="Helical" evidence="2">
    <location>
        <begin position="855"/>
        <end position="872"/>
    </location>
</feature>
<feature type="transmembrane region" description="Helical" evidence="2">
    <location>
        <begin position="829"/>
        <end position="848"/>
    </location>
</feature>
<sequence length="913" mass="95899">MEGLLVLIGGIVVAIPIAVIYLLISHSGVKSRLAEVEKELTALRLRSSSEPSETAETAAPQASTPSPQPAEPAKPAATPPPPAAAVIAARAAGQTNAQTSTPAAPRPRPQPEGPDWTQRLSAWLVENWFYAVSAVSLALAGLFLVQYGMENGLLPPTARVVAALAFGVVLIGAGEYIRRRFGDGEDTTTAYLPSVFSGAGIVSLFGGVLSARLLYELIGPETALIGMVLVALVALVLGWFYGPLLAAVGVIGAFAAPFVVGGSSDNPTIFYGYFAIIAALGLGIDTLKRWAWVSVLSLVLGYVAGWLLVVGADDTIAAFVAYVFALALMAVLIPARSLMPDHSGAMVHQLAKRERPIFPTLLATGALGVTVISLVMTAHGGVAEFWVSVLALSVLAGAWTCWSVRAPALQDQTLLPVAGLGAAVVLVGLDRASIVTDYLNTYVDAPEAKFPLTVTALVGIGVVLSLLTAWRSLRGGAFAPLWALAAAVIAPGLAVLIEVTWQPATAIGAYPWALHAAGLAALMSVMAERFARVDGPDQRLRTAFFVLSALSCITFALVLILSLAALTAAIAVTVVVAAWLDRKFDLPQMAWFVAAGVVTLGYRLVADPGMIWAIDTGLAEMLLAYGSAFAAMVAGLWLLRPRVAQGRRDEAMLMLDSAAWSFGGILVTLLVYRAISYVLDEDSVGSHWAMGLFATIWFGLALAQVQRMAGRPLLRWLRAGLATVFALIGLLALLAATVLTSPLLSDWFADVSGPPLINTLAPAYLAPALILALGLWRIGTLPRLLRLAMAALSGALGLLWLFCVIRHFWQGAEAMELSYGMGQGELYTYTVALLLAGAGLFYQSMAANSALMRRAGLVVIGLAVAKVFLIDISGLGGLVRVFSLLVLGLSLAGLAWLNRWAQGKTAAQEDTVD</sequence>
<evidence type="ECO:0000256" key="1">
    <source>
        <dbReference type="SAM" id="MobiDB-lite"/>
    </source>
</evidence>
<name>A0A073JES9_9RHOB</name>
<feature type="compositionally biased region" description="Pro residues" evidence="1">
    <location>
        <begin position="66"/>
        <end position="82"/>
    </location>
</feature>
<feature type="transmembrane region" description="Helical" evidence="2">
    <location>
        <begin position="128"/>
        <end position="148"/>
    </location>
</feature>
<comment type="caution">
    <text evidence="3">The sequence shown here is derived from an EMBL/GenBank/DDBJ whole genome shotgun (WGS) entry which is preliminary data.</text>
</comment>
<evidence type="ECO:0000313" key="4">
    <source>
        <dbReference type="Proteomes" id="UP000027746"/>
    </source>
</evidence>
<feature type="transmembrane region" description="Helical" evidence="2">
    <location>
        <begin position="217"/>
        <end position="237"/>
    </location>
</feature>
<feature type="transmembrane region" description="Helical" evidence="2">
    <location>
        <begin position="244"/>
        <end position="262"/>
    </location>
</feature>
<feature type="transmembrane region" description="Helical" evidence="2">
    <location>
        <begin position="687"/>
        <end position="705"/>
    </location>
</feature>
<feature type="transmembrane region" description="Helical" evidence="2">
    <location>
        <begin position="509"/>
        <end position="527"/>
    </location>
</feature>
<dbReference type="OrthoDB" id="5422830at2"/>
<dbReference type="RefSeq" id="WP_037925410.1">
    <property type="nucleotide sequence ID" value="NZ_CP054599.1"/>
</dbReference>
<feature type="region of interest" description="Disordered" evidence="1">
    <location>
        <begin position="45"/>
        <end position="82"/>
    </location>
</feature>
<feature type="transmembrane region" description="Helical" evidence="2">
    <location>
        <begin position="160"/>
        <end position="177"/>
    </location>
</feature>
<reference evidence="3 4" key="1">
    <citation type="submission" date="2014-01" db="EMBL/GenBank/DDBJ databases">
        <title>Sulfitobacter sp. H3 (MCCC 1A00686) Genome Sequencing.</title>
        <authorList>
            <person name="Lai Q."/>
            <person name="Hong Z."/>
        </authorList>
    </citation>
    <scope>NUCLEOTIDE SEQUENCE [LARGE SCALE GENOMIC DNA]</scope>
    <source>
        <strain evidence="3 4">H3</strain>
    </source>
</reference>
<feature type="transmembrane region" description="Helical" evidence="2">
    <location>
        <begin position="452"/>
        <end position="470"/>
    </location>
</feature>
<dbReference type="AlphaFoldDB" id="A0A073JES9"/>